<evidence type="ECO:0000256" key="5">
    <source>
        <dbReference type="ARBA" id="ARBA00023136"/>
    </source>
</evidence>
<comment type="subcellular location">
    <subcellularLocation>
        <location evidence="1">Membrane</location>
        <topology evidence="1">Multi-pass membrane protein</topology>
    </subcellularLocation>
</comment>
<evidence type="ECO:0000256" key="4">
    <source>
        <dbReference type="ARBA" id="ARBA00022989"/>
    </source>
</evidence>
<dbReference type="PANTHER" id="PTHR43791:SF41">
    <property type="entry name" value="MAJOR FACILITATOR SUPERFAMILY (MFS) PROFILE DOMAIN-CONTAINING PROTEIN"/>
    <property type="match status" value="1"/>
</dbReference>
<keyword evidence="2" id="KW-0813">Transport</keyword>
<evidence type="ECO:0000256" key="6">
    <source>
        <dbReference type="SAM" id="MobiDB-lite"/>
    </source>
</evidence>
<evidence type="ECO:0000313" key="9">
    <source>
        <dbReference type="Proteomes" id="UP000193467"/>
    </source>
</evidence>
<dbReference type="PANTHER" id="PTHR43791">
    <property type="entry name" value="PERMEASE-RELATED"/>
    <property type="match status" value="1"/>
</dbReference>
<organism evidence="8 9">
    <name type="scientific">Leucosporidium creatinivorum</name>
    <dbReference type="NCBI Taxonomy" id="106004"/>
    <lineage>
        <taxon>Eukaryota</taxon>
        <taxon>Fungi</taxon>
        <taxon>Dikarya</taxon>
        <taxon>Basidiomycota</taxon>
        <taxon>Pucciniomycotina</taxon>
        <taxon>Microbotryomycetes</taxon>
        <taxon>Leucosporidiales</taxon>
        <taxon>Leucosporidium</taxon>
    </lineage>
</organism>
<evidence type="ECO:0000256" key="7">
    <source>
        <dbReference type="SAM" id="Phobius"/>
    </source>
</evidence>
<dbReference type="InParanoid" id="A0A1Y2DP77"/>
<sequence length="150" mass="16134">MGGRALCSESRDGYDSSGGVSGPAQYSVFQYSWTSSIIYFGAILAVIPSLAIMQRVPAGKWLSGNVMIWGILLLASAGVKNFAGLMVVRFILGVFKFLSVRGEESEGKTEHEGCCRLGETGVLDLNAEFRSHPFASVSRGEAFLRNSRSS</sequence>
<accession>A0A1Y2DP77</accession>
<keyword evidence="9" id="KW-1185">Reference proteome</keyword>
<dbReference type="AlphaFoldDB" id="A0A1Y2DP77"/>
<keyword evidence="5 7" id="KW-0472">Membrane</keyword>
<dbReference type="EMBL" id="MCGR01000073">
    <property type="protein sequence ID" value="ORY61050.1"/>
    <property type="molecule type" value="Genomic_DNA"/>
</dbReference>
<dbReference type="InterPro" id="IPR036259">
    <property type="entry name" value="MFS_trans_sf"/>
</dbReference>
<evidence type="ECO:0000256" key="1">
    <source>
        <dbReference type="ARBA" id="ARBA00004141"/>
    </source>
</evidence>
<dbReference type="SUPFAM" id="SSF103473">
    <property type="entry name" value="MFS general substrate transporter"/>
    <property type="match status" value="1"/>
</dbReference>
<dbReference type="Gene3D" id="1.20.1250.20">
    <property type="entry name" value="MFS general substrate transporter like domains"/>
    <property type="match status" value="1"/>
</dbReference>
<dbReference type="GO" id="GO:0022857">
    <property type="term" value="F:transmembrane transporter activity"/>
    <property type="evidence" value="ECO:0007669"/>
    <property type="project" value="TreeGrafter"/>
</dbReference>
<evidence type="ECO:0000256" key="2">
    <source>
        <dbReference type="ARBA" id="ARBA00022448"/>
    </source>
</evidence>
<gene>
    <name evidence="8" type="ORF">BCR35DRAFT_334967</name>
</gene>
<proteinExistence type="predicted"/>
<feature type="transmembrane region" description="Helical" evidence="7">
    <location>
        <begin position="66"/>
        <end position="92"/>
    </location>
</feature>
<dbReference type="Proteomes" id="UP000193467">
    <property type="component" value="Unassembled WGS sequence"/>
</dbReference>
<evidence type="ECO:0000313" key="8">
    <source>
        <dbReference type="EMBL" id="ORY61050.1"/>
    </source>
</evidence>
<feature type="region of interest" description="Disordered" evidence="6">
    <location>
        <begin position="1"/>
        <end position="20"/>
    </location>
</feature>
<feature type="transmembrane region" description="Helical" evidence="7">
    <location>
        <begin position="37"/>
        <end position="54"/>
    </location>
</feature>
<reference evidence="8 9" key="1">
    <citation type="submission" date="2016-07" db="EMBL/GenBank/DDBJ databases">
        <title>Pervasive Adenine N6-methylation of Active Genes in Fungi.</title>
        <authorList>
            <consortium name="DOE Joint Genome Institute"/>
            <person name="Mondo S.J."/>
            <person name="Dannebaum R.O."/>
            <person name="Kuo R.C."/>
            <person name="Labutti K."/>
            <person name="Haridas S."/>
            <person name="Kuo A."/>
            <person name="Salamov A."/>
            <person name="Ahrendt S.R."/>
            <person name="Lipzen A."/>
            <person name="Sullivan W."/>
            <person name="Andreopoulos W.B."/>
            <person name="Clum A."/>
            <person name="Lindquist E."/>
            <person name="Daum C."/>
            <person name="Ramamoorthy G.K."/>
            <person name="Gryganskyi A."/>
            <person name="Culley D."/>
            <person name="Magnuson J.K."/>
            <person name="James T.Y."/>
            <person name="O'Malley M.A."/>
            <person name="Stajich J.E."/>
            <person name="Spatafora J.W."/>
            <person name="Visel A."/>
            <person name="Grigoriev I.V."/>
        </authorList>
    </citation>
    <scope>NUCLEOTIDE SEQUENCE [LARGE SCALE GENOMIC DNA]</scope>
    <source>
        <strain evidence="8 9">62-1032</strain>
    </source>
</reference>
<dbReference type="STRING" id="106004.A0A1Y2DP77"/>
<evidence type="ECO:0000256" key="3">
    <source>
        <dbReference type="ARBA" id="ARBA00022692"/>
    </source>
</evidence>
<name>A0A1Y2DP77_9BASI</name>
<evidence type="ECO:0008006" key="10">
    <source>
        <dbReference type="Google" id="ProtNLM"/>
    </source>
</evidence>
<keyword evidence="3 7" id="KW-0812">Transmembrane</keyword>
<comment type="caution">
    <text evidence="8">The sequence shown here is derived from an EMBL/GenBank/DDBJ whole genome shotgun (WGS) entry which is preliminary data.</text>
</comment>
<dbReference type="OrthoDB" id="6730379at2759"/>
<protein>
    <recommendedName>
        <fullName evidence="10">Major facilitator superfamily (MFS) profile domain-containing protein</fullName>
    </recommendedName>
</protein>
<keyword evidence="4 7" id="KW-1133">Transmembrane helix</keyword>
<dbReference type="GO" id="GO:0016020">
    <property type="term" value="C:membrane"/>
    <property type="evidence" value="ECO:0007669"/>
    <property type="project" value="UniProtKB-SubCell"/>
</dbReference>